<keyword evidence="4 6" id="KW-1133">Transmembrane helix</keyword>
<comment type="subcellular location">
    <subcellularLocation>
        <location evidence="1">Membrane</location>
        <topology evidence="1">Multi-pass membrane protein</topology>
    </subcellularLocation>
</comment>
<keyword evidence="5 6" id="KW-0472">Membrane</keyword>
<gene>
    <name evidence="8" type="ORF">HYH03_006959</name>
</gene>
<evidence type="ECO:0000313" key="9">
    <source>
        <dbReference type="Proteomes" id="UP000612055"/>
    </source>
</evidence>
<comment type="caution">
    <text evidence="8">The sequence shown here is derived from an EMBL/GenBank/DDBJ whole genome shotgun (WGS) entry which is preliminary data.</text>
</comment>
<dbReference type="EMBL" id="JAEHOE010000027">
    <property type="protein sequence ID" value="KAG2495027.1"/>
    <property type="molecule type" value="Genomic_DNA"/>
</dbReference>
<dbReference type="AlphaFoldDB" id="A0A836C0L8"/>
<feature type="transmembrane region" description="Helical" evidence="6">
    <location>
        <begin position="148"/>
        <end position="168"/>
    </location>
</feature>
<organism evidence="8 9">
    <name type="scientific">Edaphochlamys debaryana</name>
    <dbReference type="NCBI Taxonomy" id="47281"/>
    <lineage>
        <taxon>Eukaryota</taxon>
        <taxon>Viridiplantae</taxon>
        <taxon>Chlorophyta</taxon>
        <taxon>core chlorophytes</taxon>
        <taxon>Chlorophyceae</taxon>
        <taxon>CS clade</taxon>
        <taxon>Chlamydomonadales</taxon>
        <taxon>Chlamydomonadales incertae sedis</taxon>
        <taxon>Edaphochlamys</taxon>
    </lineage>
</organism>
<evidence type="ECO:0000259" key="7">
    <source>
        <dbReference type="Pfam" id="PF01061"/>
    </source>
</evidence>
<evidence type="ECO:0000256" key="6">
    <source>
        <dbReference type="SAM" id="Phobius"/>
    </source>
</evidence>
<dbReference type="GO" id="GO:0071944">
    <property type="term" value="C:cell periphery"/>
    <property type="evidence" value="ECO:0007669"/>
    <property type="project" value="UniProtKB-ARBA"/>
</dbReference>
<evidence type="ECO:0000256" key="1">
    <source>
        <dbReference type="ARBA" id="ARBA00004141"/>
    </source>
</evidence>
<dbReference type="PANTHER" id="PTHR19241">
    <property type="entry name" value="ATP-BINDING CASSETTE TRANSPORTER"/>
    <property type="match status" value="1"/>
</dbReference>
<keyword evidence="2" id="KW-0813">Transport</keyword>
<accession>A0A836C0L8</accession>
<proteinExistence type="predicted"/>
<dbReference type="OrthoDB" id="66620at2759"/>
<evidence type="ECO:0000313" key="8">
    <source>
        <dbReference type="EMBL" id="KAG2495027.1"/>
    </source>
</evidence>
<dbReference type="Pfam" id="PF01061">
    <property type="entry name" value="ABC2_membrane"/>
    <property type="match status" value="1"/>
</dbReference>
<dbReference type="GO" id="GO:0140359">
    <property type="term" value="F:ABC-type transporter activity"/>
    <property type="evidence" value="ECO:0007669"/>
    <property type="project" value="InterPro"/>
</dbReference>
<feature type="transmembrane region" description="Helical" evidence="6">
    <location>
        <begin position="301"/>
        <end position="322"/>
    </location>
</feature>
<keyword evidence="9" id="KW-1185">Reference proteome</keyword>
<reference evidence="8" key="1">
    <citation type="journal article" date="2020" name="bioRxiv">
        <title>Comparative genomics of Chlamydomonas.</title>
        <authorList>
            <person name="Craig R.J."/>
            <person name="Hasan A.R."/>
            <person name="Ness R.W."/>
            <person name="Keightley P.D."/>
        </authorList>
    </citation>
    <scope>NUCLEOTIDE SEQUENCE</scope>
    <source>
        <strain evidence="8">CCAP 11/70</strain>
    </source>
</reference>
<dbReference type="Proteomes" id="UP000612055">
    <property type="component" value="Unassembled WGS sequence"/>
</dbReference>
<feature type="transmembrane region" description="Helical" evidence="6">
    <location>
        <begin position="174"/>
        <end position="193"/>
    </location>
</feature>
<name>A0A836C0L8_9CHLO</name>
<dbReference type="InterPro" id="IPR013525">
    <property type="entry name" value="ABC2_TM"/>
</dbReference>
<evidence type="ECO:0000256" key="2">
    <source>
        <dbReference type="ARBA" id="ARBA00022448"/>
    </source>
</evidence>
<sequence>MGEPSGPEGYRRPAEVPGKVLGDACARLQGPHASWDPAAVDTLLSVLTDDCIGISCRAPEDKEGFFKFLRIADELAAYGAADPRVAEILDPTYVVLDPTTGLGTPQQLVVPQIPQPYPPLPGGHSIQPQQVARMPVHRQRRPRVGRATFIRFGGGAWLLVQPPLVGFQAVASKFFIFMAFMLLCSTAATRLALAVSAVARTTDMAVTILPMALEISRLFGGFFLSPRNLPNYFVWLDALSYVKYTYVVISLNELDGPTCVGISLNELNGLELTCTPQQERPDGSCAVPDGQTTIDALGLDYITIGDCVGILIGYIVICRIIAYLGVRFLKHQGAAPGA</sequence>
<protein>
    <recommendedName>
        <fullName evidence="7">ABC-2 type transporter transmembrane domain-containing protein</fullName>
    </recommendedName>
</protein>
<evidence type="ECO:0000256" key="5">
    <source>
        <dbReference type="ARBA" id="ARBA00023136"/>
    </source>
</evidence>
<keyword evidence="3 6" id="KW-0812">Transmembrane</keyword>
<evidence type="ECO:0000256" key="3">
    <source>
        <dbReference type="ARBA" id="ARBA00022692"/>
    </source>
</evidence>
<feature type="domain" description="ABC-2 type transporter transmembrane" evidence="7">
    <location>
        <begin position="160"/>
        <end position="253"/>
    </location>
</feature>
<evidence type="ECO:0000256" key="4">
    <source>
        <dbReference type="ARBA" id="ARBA00022989"/>
    </source>
</evidence>
<dbReference type="GO" id="GO:0016020">
    <property type="term" value="C:membrane"/>
    <property type="evidence" value="ECO:0007669"/>
    <property type="project" value="UniProtKB-SubCell"/>
</dbReference>